<gene>
    <name evidence="3" type="ORF">Sru01_05860</name>
</gene>
<feature type="transmembrane region" description="Helical" evidence="1">
    <location>
        <begin position="204"/>
        <end position="221"/>
    </location>
</feature>
<evidence type="ECO:0000313" key="3">
    <source>
        <dbReference type="EMBL" id="GII75604.1"/>
    </source>
</evidence>
<name>A0A919QWX2_9ACTN</name>
<keyword evidence="1" id="KW-0812">Transmembrane</keyword>
<dbReference type="PANTHER" id="PTHR23028">
    <property type="entry name" value="ACETYLTRANSFERASE"/>
    <property type="match status" value="1"/>
</dbReference>
<protein>
    <recommendedName>
        <fullName evidence="2">Acyltransferase 3 domain-containing protein</fullName>
    </recommendedName>
</protein>
<feature type="domain" description="Acyltransferase 3" evidence="2">
    <location>
        <begin position="30"/>
        <end position="389"/>
    </location>
</feature>
<dbReference type="GO" id="GO:0000271">
    <property type="term" value="P:polysaccharide biosynthetic process"/>
    <property type="evidence" value="ECO:0007669"/>
    <property type="project" value="TreeGrafter"/>
</dbReference>
<accession>A0A919QWX2</accession>
<evidence type="ECO:0000256" key="1">
    <source>
        <dbReference type="SAM" id="Phobius"/>
    </source>
</evidence>
<dbReference type="InterPro" id="IPR002656">
    <property type="entry name" value="Acyl_transf_3_dom"/>
</dbReference>
<dbReference type="InterPro" id="IPR050879">
    <property type="entry name" value="Acyltransferase_3"/>
</dbReference>
<feature type="transmembrane region" description="Helical" evidence="1">
    <location>
        <begin position="179"/>
        <end position="198"/>
    </location>
</feature>
<organism evidence="3 4">
    <name type="scientific">Sphaerisporangium rufum</name>
    <dbReference type="NCBI Taxonomy" id="1381558"/>
    <lineage>
        <taxon>Bacteria</taxon>
        <taxon>Bacillati</taxon>
        <taxon>Actinomycetota</taxon>
        <taxon>Actinomycetes</taxon>
        <taxon>Streptosporangiales</taxon>
        <taxon>Streptosporangiaceae</taxon>
        <taxon>Sphaerisporangium</taxon>
    </lineage>
</organism>
<dbReference type="AlphaFoldDB" id="A0A919QWX2"/>
<dbReference type="PANTHER" id="PTHR23028:SF53">
    <property type="entry name" value="ACYL_TRANSF_3 DOMAIN-CONTAINING PROTEIN"/>
    <property type="match status" value="1"/>
</dbReference>
<dbReference type="GO" id="GO:0016747">
    <property type="term" value="F:acyltransferase activity, transferring groups other than amino-acyl groups"/>
    <property type="evidence" value="ECO:0007669"/>
    <property type="project" value="InterPro"/>
</dbReference>
<keyword evidence="4" id="KW-1185">Reference proteome</keyword>
<feature type="transmembrane region" description="Helical" evidence="1">
    <location>
        <begin position="228"/>
        <end position="244"/>
    </location>
</feature>
<dbReference type="Proteomes" id="UP000655287">
    <property type="component" value="Unassembled WGS sequence"/>
</dbReference>
<proteinExistence type="predicted"/>
<keyword evidence="1" id="KW-0472">Membrane</keyword>
<evidence type="ECO:0000259" key="2">
    <source>
        <dbReference type="Pfam" id="PF01757"/>
    </source>
</evidence>
<feature type="transmembrane region" description="Helical" evidence="1">
    <location>
        <begin position="250"/>
        <end position="268"/>
    </location>
</feature>
<dbReference type="GO" id="GO:0016020">
    <property type="term" value="C:membrane"/>
    <property type="evidence" value="ECO:0007669"/>
    <property type="project" value="TreeGrafter"/>
</dbReference>
<feature type="transmembrane region" description="Helical" evidence="1">
    <location>
        <begin position="333"/>
        <end position="351"/>
    </location>
</feature>
<keyword evidence="1" id="KW-1133">Transmembrane helix</keyword>
<dbReference type="EMBL" id="BOOU01000007">
    <property type="protein sequence ID" value="GII75604.1"/>
    <property type="molecule type" value="Genomic_DNA"/>
</dbReference>
<feature type="transmembrane region" description="Helical" evidence="1">
    <location>
        <begin position="280"/>
        <end position="301"/>
    </location>
</feature>
<feature type="transmembrane region" description="Helical" evidence="1">
    <location>
        <begin position="307"/>
        <end position="326"/>
    </location>
</feature>
<evidence type="ECO:0000313" key="4">
    <source>
        <dbReference type="Proteomes" id="UP000655287"/>
    </source>
</evidence>
<feature type="transmembrane region" description="Helical" evidence="1">
    <location>
        <begin position="371"/>
        <end position="392"/>
    </location>
</feature>
<feature type="transmembrane region" description="Helical" evidence="1">
    <location>
        <begin position="154"/>
        <end position="172"/>
    </location>
</feature>
<comment type="caution">
    <text evidence="3">The sequence shown here is derived from an EMBL/GenBank/DDBJ whole genome shotgun (WGS) entry which is preliminary data.</text>
</comment>
<sequence length="411" mass="44010">MVAGKFCPVLTAEPASAPSATPPGTARRLAWLDAIRGIGALAVLLEHMLYRFLPGLRPYWFNLGIYGVLVFFLVSGYIIPASLEHRGDVRSFWIGRLFRLYPLYLLVIAVVLALTPLIPLRRAVTPDLATAAAHVTMLVDVVGAAGVADTMWTLSYEMVFYLLVTALFVLGAHRRSGRWAVVFAVLAPVVGAVLAAPVLARGPAAFIALAAFAAGLACVLTGSGRLRAAGALVLGGLAVTLVLLGGRTPWLGPAILAVMFTGTVLYRWERGGPGGRGGLRAVAAVAVALFVVPFVAVEAGWWAYPRVWITTVLLAGATFALGMALRRRAVPRVLVWLGVISYSVYLLHHPLLKLFLVLFGDPRERPVAVQAWLALGFLAVVLLASWLTYRLVELPMQRLGRRLAGSRPAGT</sequence>
<feature type="transmembrane region" description="Helical" evidence="1">
    <location>
        <begin position="100"/>
        <end position="118"/>
    </location>
</feature>
<dbReference type="Pfam" id="PF01757">
    <property type="entry name" value="Acyl_transf_3"/>
    <property type="match status" value="1"/>
</dbReference>
<feature type="transmembrane region" description="Helical" evidence="1">
    <location>
        <begin position="59"/>
        <end position="79"/>
    </location>
</feature>
<reference evidence="3" key="1">
    <citation type="submission" date="2021-01" db="EMBL/GenBank/DDBJ databases">
        <title>Whole genome shotgun sequence of Sphaerisporangium rufum NBRC 109079.</title>
        <authorList>
            <person name="Komaki H."/>
            <person name="Tamura T."/>
        </authorList>
    </citation>
    <scope>NUCLEOTIDE SEQUENCE</scope>
    <source>
        <strain evidence="3">NBRC 109079</strain>
    </source>
</reference>